<organism evidence="1 2">
    <name type="scientific">Salinivirga cyanobacteriivorans</name>
    <dbReference type="NCBI Taxonomy" id="1307839"/>
    <lineage>
        <taxon>Bacteria</taxon>
        <taxon>Pseudomonadati</taxon>
        <taxon>Bacteroidota</taxon>
        <taxon>Bacteroidia</taxon>
        <taxon>Bacteroidales</taxon>
        <taxon>Salinivirgaceae</taxon>
        <taxon>Salinivirga</taxon>
    </lineage>
</organism>
<dbReference type="STRING" id="1307839.L21SP5_01943"/>
<proteinExistence type="predicted"/>
<dbReference type="EMBL" id="CP013118">
    <property type="protein sequence ID" value="ALO15582.1"/>
    <property type="molecule type" value="Genomic_DNA"/>
</dbReference>
<dbReference type="OrthoDB" id="1119698at2"/>
<dbReference type="Pfam" id="PF13366">
    <property type="entry name" value="PDDEXK_3"/>
    <property type="match status" value="1"/>
</dbReference>
<dbReference type="Proteomes" id="UP000064893">
    <property type="component" value="Chromosome"/>
</dbReference>
<gene>
    <name evidence="1" type="ORF">L21SP5_01943</name>
</gene>
<dbReference type="InterPro" id="IPR026350">
    <property type="entry name" value="GxxExxY"/>
</dbReference>
<dbReference type="KEGG" id="blq:L21SP5_01943"/>
<evidence type="ECO:0000313" key="2">
    <source>
        <dbReference type="Proteomes" id="UP000064893"/>
    </source>
</evidence>
<accession>A0A0S2HZY2</accession>
<protein>
    <submittedName>
        <fullName evidence="1">GxxExxY protein</fullName>
    </submittedName>
</protein>
<name>A0A0S2HZY2_9BACT</name>
<keyword evidence="2" id="KW-1185">Reference proteome</keyword>
<dbReference type="PATRIC" id="fig|1307839.3.peg.2051"/>
<evidence type="ECO:0000313" key="1">
    <source>
        <dbReference type="EMBL" id="ALO15582.1"/>
    </source>
</evidence>
<dbReference type="AlphaFoldDB" id="A0A0S2HZY2"/>
<dbReference type="NCBIfam" id="TIGR04256">
    <property type="entry name" value="GxxExxY"/>
    <property type="match status" value="1"/>
</dbReference>
<dbReference type="RefSeq" id="WP_057953025.1">
    <property type="nucleotide sequence ID" value="NZ_CP013118.1"/>
</dbReference>
<sequence>MKTTKTAAKPVYSTQKKVTQLSYEITGLAIKVHKALGPGLLESVYEKCLKHELIKNGYDVKQQVKVPVIYDTIDIEADLRLDLLVNDTVIVELKAIECILPIHEAQLMTYMKLLEKPQGLLINFNVVNISSTMKPFVNEFFRGLPEM</sequence>
<reference evidence="1 2" key="1">
    <citation type="submission" date="2015-11" db="EMBL/GenBank/DDBJ databases">
        <title>Description and complete genome sequence of a novel strain predominating in hypersaline microbial mats and representing a new family of the Bacteriodetes phylum.</title>
        <authorList>
            <person name="Spring S."/>
            <person name="Bunk B."/>
            <person name="Sproer C."/>
            <person name="Klenk H.-P."/>
        </authorList>
    </citation>
    <scope>NUCLEOTIDE SEQUENCE [LARGE SCALE GENOMIC DNA]</scope>
    <source>
        <strain evidence="1 2">L21-Spi-D4</strain>
    </source>
</reference>